<evidence type="ECO:0000256" key="4">
    <source>
        <dbReference type="ARBA" id="ARBA00022692"/>
    </source>
</evidence>
<dbReference type="AlphaFoldDB" id="A0A381NWF5"/>
<keyword evidence="4 7" id="KW-0812">Transmembrane</keyword>
<organism evidence="9">
    <name type="scientific">marine metagenome</name>
    <dbReference type="NCBI Taxonomy" id="408172"/>
    <lineage>
        <taxon>unclassified sequences</taxon>
        <taxon>metagenomes</taxon>
        <taxon>ecological metagenomes</taxon>
    </lineage>
</organism>
<evidence type="ECO:0000256" key="3">
    <source>
        <dbReference type="ARBA" id="ARBA00022475"/>
    </source>
</evidence>
<comment type="subcellular location">
    <subcellularLocation>
        <location evidence="1">Cell membrane</location>
        <topology evidence="1">Multi-pass membrane protein</topology>
    </subcellularLocation>
</comment>
<feature type="transmembrane region" description="Helical" evidence="7">
    <location>
        <begin position="171"/>
        <end position="192"/>
    </location>
</feature>
<evidence type="ECO:0000256" key="1">
    <source>
        <dbReference type="ARBA" id="ARBA00004651"/>
    </source>
</evidence>
<accession>A0A381NWF5</accession>
<evidence type="ECO:0000256" key="2">
    <source>
        <dbReference type="ARBA" id="ARBA00022448"/>
    </source>
</evidence>
<evidence type="ECO:0000256" key="5">
    <source>
        <dbReference type="ARBA" id="ARBA00022989"/>
    </source>
</evidence>
<dbReference type="InterPro" id="IPR050366">
    <property type="entry name" value="BP-dependent_transpt_permease"/>
</dbReference>
<feature type="transmembrane region" description="Helical" evidence="7">
    <location>
        <begin position="140"/>
        <end position="159"/>
    </location>
</feature>
<sequence>MTITDQANVSGDPAHPNEQFRKHRSLWGDVWRQFRRHKGALIGLFVLVFVTLASFFGPMLLPYDPFLIDVKLRNLGPSLSHPLGTDNLGRDMVVRSMVGGRISLLVAVTAMALSVLVGTSVGILAGYFRRLDGPLMRITDTFLAIPQLPVLMVIIMLFRDRLREVFGPERGIFLLIVFVIGILSWMQAARVVRGEVLAIKQQEFVVAAHSIGTRQRNIIFRHIFPNTLSPVMVAAALGMAVAIITESALSFLGLGFPSDFPTWGRLLYDGKDFIQITPMRVVGPGALISLTVISVNYIGDGLRDAMDPKLRSR</sequence>
<keyword evidence="2" id="KW-0813">Transport</keyword>
<dbReference type="PANTHER" id="PTHR43386:SF23">
    <property type="entry name" value="ABC TRANSPORTER"/>
    <property type="match status" value="1"/>
</dbReference>
<feature type="domain" description="ABC transmembrane type-1" evidence="8">
    <location>
        <begin position="100"/>
        <end position="299"/>
    </location>
</feature>
<dbReference type="GO" id="GO:0055085">
    <property type="term" value="P:transmembrane transport"/>
    <property type="evidence" value="ECO:0007669"/>
    <property type="project" value="InterPro"/>
</dbReference>
<keyword evidence="6 7" id="KW-0472">Membrane</keyword>
<dbReference type="Pfam" id="PF12911">
    <property type="entry name" value="OppC_N"/>
    <property type="match status" value="1"/>
</dbReference>
<gene>
    <name evidence="9" type="ORF">METZ01_LOCUS11358</name>
</gene>
<name>A0A381NWF5_9ZZZZ</name>
<dbReference type="PROSITE" id="PS50928">
    <property type="entry name" value="ABC_TM1"/>
    <property type="match status" value="1"/>
</dbReference>
<keyword evidence="5 7" id="KW-1133">Transmembrane helix</keyword>
<protein>
    <recommendedName>
        <fullName evidence="8">ABC transmembrane type-1 domain-containing protein</fullName>
    </recommendedName>
</protein>
<evidence type="ECO:0000256" key="7">
    <source>
        <dbReference type="SAM" id="Phobius"/>
    </source>
</evidence>
<feature type="transmembrane region" description="Helical" evidence="7">
    <location>
        <begin position="41"/>
        <end position="61"/>
    </location>
</feature>
<dbReference type="Gene3D" id="1.10.3720.10">
    <property type="entry name" value="MetI-like"/>
    <property type="match status" value="1"/>
</dbReference>
<dbReference type="PANTHER" id="PTHR43386">
    <property type="entry name" value="OLIGOPEPTIDE TRANSPORT SYSTEM PERMEASE PROTEIN APPC"/>
    <property type="match status" value="1"/>
</dbReference>
<dbReference type="InterPro" id="IPR000515">
    <property type="entry name" value="MetI-like"/>
</dbReference>
<evidence type="ECO:0000256" key="6">
    <source>
        <dbReference type="ARBA" id="ARBA00023136"/>
    </source>
</evidence>
<evidence type="ECO:0000259" key="8">
    <source>
        <dbReference type="PROSITE" id="PS50928"/>
    </source>
</evidence>
<reference evidence="9" key="1">
    <citation type="submission" date="2018-05" db="EMBL/GenBank/DDBJ databases">
        <authorList>
            <person name="Lanie J.A."/>
            <person name="Ng W.-L."/>
            <person name="Kazmierczak K.M."/>
            <person name="Andrzejewski T.M."/>
            <person name="Davidsen T.M."/>
            <person name="Wayne K.J."/>
            <person name="Tettelin H."/>
            <person name="Glass J.I."/>
            <person name="Rusch D."/>
            <person name="Podicherti R."/>
            <person name="Tsui H.-C.T."/>
            <person name="Winkler M.E."/>
        </authorList>
    </citation>
    <scope>NUCLEOTIDE SEQUENCE</scope>
</reference>
<dbReference type="SUPFAM" id="SSF161098">
    <property type="entry name" value="MetI-like"/>
    <property type="match status" value="1"/>
</dbReference>
<feature type="transmembrane region" description="Helical" evidence="7">
    <location>
        <begin position="276"/>
        <end position="299"/>
    </location>
</feature>
<feature type="transmembrane region" description="Helical" evidence="7">
    <location>
        <begin position="231"/>
        <end position="256"/>
    </location>
</feature>
<dbReference type="GO" id="GO:0005886">
    <property type="term" value="C:plasma membrane"/>
    <property type="evidence" value="ECO:0007669"/>
    <property type="project" value="UniProtKB-SubCell"/>
</dbReference>
<evidence type="ECO:0000313" key="9">
    <source>
        <dbReference type="EMBL" id="SUZ58504.1"/>
    </source>
</evidence>
<dbReference type="Pfam" id="PF00528">
    <property type="entry name" value="BPD_transp_1"/>
    <property type="match status" value="1"/>
</dbReference>
<dbReference type="InterPro" id="IPR025966">
    <property type="entry name" value="OppC_N"/>
</dbReference>
<dbReference type="InterPro" id="IPR035906">
    <property type="entry name" value="MetI-like_sf"/>
</dbReference>
<dbReference type="EMBL" id="UINC01000624">
    <property type="protein sequence ID" value="SUZ58504.1"/>
    <property type="molecule type" value="Genomic_DNA"/>
</dbReference>
<feature type="transmembrane region" description="Helical" evidence="7">
    <location>
        <begin position="102"/>
        <end position="128"/>
    </location>
</feature>
<dbReference type="CDD" id="cd06261">
    <property type="entry name" value="TM_PBP2"/>
    <property type="match status" value="1"/>
</dbReference>
<keyword evidence="3" id="KW-1003">Cell membrane</keyword>
<proteinExistence type="predicted"/>